<dbReference type="InterPro" id="IPR002110">
    <property type="entry name" value="Ankyrin_rpt"/>
</dbReference>
<dbReference type="Proteomes" id="UP000698800">
    <property type="component" value="Unassembled WGS sequence"/>
</dbReference>
<accession>A0A9P8HV14</accession>
<dbReference type="Gene3D" id="1.25.40.20">
    <property type="entry name" value="Ankyrin repeat-containing domain"/>
    <property type="match status" value="3"/>
</dbReference>
<evidence type="ECO:0000259" key="4">
    <source>
        <dbReference type="Pfam" id="PF24883"/>
    </source>
</evidence>
<gene>
    <name evidence="5" type="ORF">FGG08_006926</name>
</gene>
<feature type="repeat" description="ANK" evidence="2">
    <location>
        <begin position="1178"/>
        <end position="1211"/>
    </location>
</feature>
<feature type="domain" description="GPI inositol-deacylase winged helix" evidence="3">
    <location>
        <begin position="642"/>
        <end position="717"/>
    </location>
</feature>
<evidence type="ECO:0000256" key="2">
    <source>
        <dbReference type="PROSITE-ProRule" id="PRU00023"/>
    </source>
</evidence>
<evidence type="ECO:0008006" key="7">
    <source>
        <dbReference type="Google" id="ProtNLM"/>
    </source>
</evidence>
<proteinExistence type="predicted"/>
<dbReference type="SMART" id="SM00248">
    <property type="entry name" value="ANK"/>
    <property type="match status" value="8"/>
</dbReference>
<dbReference type="PANTHER" id="PTHR10039:SF15">
    <property type="entry name" value="NACHT DOMAIN-CONTAINING PROTEIN"/>
    <property type="match status" value="1"/>
</dbReference>
<protein>
    <recommendedName>
        <fullName evidence="7">NACHT domain-containing protein</fullName>
    </recommendedName>
</protein>
<name>A0A9P8HV14_9PEZI</name>
<dbReference type="PROSITE" id="PS50088">
    <property type="entry name" value="ANK_REPEAT"/>
    <property type="match status" value="5"/>
</dbReference>
<organism evidence="5 6">
    <name type="scientific">Glutinoglossum americanum</name>
    <dbReference type="NCBI Taxonomy" id="1670608"/>
    <lineage>
        <taxon>Eukaryota</taxon>
        <taxon>Fungi</taxon>
        <taxon>Dikarya</taxon>
        <taxon>Ascomycota</taxon>
        <taxon>Pezizomycotina</taxon>
        <taxon>Geoglossomycetes</taxon>
        <taxon>Geoglossales</taxon>
        <taxon>Geoglossaceae</taxon>
        <taxon>Glutinoglossum</taxon>
    </lineage>
</organism>
<dbReference type="Pfam" id="PF22939">
    <property type="entry name" value="WHD_GPIID"/>
    <property type="match status" value="1"/>
</dbReference>
<evidence type="ECO:0000256" key="1">
    <source>
        <dbReference type="ARBA" id="ARBA00022737"/>
    </source>
</evidence>
<dbReference type="PRINTS" id="PR01415">
    <property type="entry name" value="ANKYRIN"/>
</dbReference>
<dbReference type="InterPro" id="IPR027417">
    <property type="entry name" value="P-loop_NTPase"/>
</dbReference>
<dbReference type="Gene3D" id="3.40.50.300">
    <property type="entry name" value="P-loop containing nucleotide triphosphate hydrolases"/>
    <property type="match status" value="1"/>
</dbReference>
<dbReference type="PROSITE" id="PS50297">
    <property type="entry name" value="ANK_REP_REGION"/>
    <property type="match status" value="5"/>
</dbReference>
<feature type="domain" description="Nephrocystin 3-like N-terminal" evidence="4">
    <location>
        <begin position="364"/>
        <end position="526"/>
    </location>
</feature>
<dbReference type="EMBL" id="JAGHQL010000227">
    <property type="protein sequence ID" value="KAH0536187.1"/>
    <property type="molecule type" value="Genomic_DNA"/>
</dbReference>
<dbReference type="InterPro" id="IPR036770">
    <property type="entry name" value="Ankyrin_rpt-contain_sf"/>
</dbReference>
<feature type="repeat" description="ANK" evidence="2">
    <location>
        <begin position="1145"/>
        <end position="1177"/>
    </location>
</feature>
<feature type="repeat" description="ANK" evidence="2">
    <location>
        <begin position="863"/>
        <end position="886"/>
    </location>
</feature>
<dbReference type="Pfam" id="PF12796">
    <property type="entry name" value="Ank_2"/>
    <property type="match status" value="2"/>
</dbReference>
<keyword evidence="1" id="KW-0677">Repeat</keyword>
<sequence>MRRWALGFINKSNNDSTSRSPTTIVSPKTFPSGIKLLHEGIDSVVDIIFVHGLTGDREKTWTAKNVLSPWPQSLLPSKIPNARVLTFGYDANVGDWQGLVSKNRIGNHAMNLLVAVATYRENDETVGMSNFGRTCMRGCKSPAPMKKQLYLRARQALVASRQRPEKHLQNILNSTRGIAFLGTPHHGAGLARWAEMLAKSIGLLVQANAEILTVLKSDSEVLARIQDSFHTMLRARNNEGYQPIEITCFFEEMPLPGIGLVVPHDSAILPGYIPIGIQKNHMDMPKFAQADDPGFVAVAGELQRWVKMLNKSHHTSLSAERAANGLVEHQEEMCRRQMIDQLKPLPTLQFQEKHLDLQLRRVEGLGQWLLNCPDFKAWNEGSLGKCTLWCHGIPGVGKTYLTSIVIDYLKELRPKYRVLYLYFDYKQQPDQTPFKILSCLMRQLLLTYSRIPKPAREIFENFDSGQGLPSWEKLMKIFTDVCTLSGDVLLVLDALDECDENTHRGTVLRLLENLIKSSVRLFITSRSHSPDINATLADCFQIKIEATESDLRAFLDTKIREAKRVAHIIDETLREQIIQSIIEKSQGLFLIPALQINNILAQTNKVQVRKALDELSSGLTENLDLAMERIKAQDPRSKTRAELAINVLMWLSTVKRPLTIDELVHAIDTTPDVIQLPTEFTHPITVVECCLGLIAIDDATSIVRLVHLSVYEYLNDRRHALFPDAHGILAIHCITYISLGGLGERPILVKKDAEMLLSTFPFLNYATSHWGNHAALCFNSEVEQVTWKFLRDRRCLILWSQVAGTIMAESDWEFKCLFDDQIFSQHAVQVVSPLHVAARFGIEKITRDILEDPSSEPNAKDSLNRTPLMLAAANGHTSVTRLLLSKEDTEVNSTDPRGTTALGFAVHYGQIESVQELVSCSRVDVNLGKPLLVTCSDYHYSVTHQLTFQMAKVLLARQDLDVNIVDKYQDPVWSTVARNWDFDAFQLIISRQNFSTESMQAPWSGSKEMSDAEGVCRYLYHTTMDTLDMLLNFAFILKTIGQDSRFPVPDFMVLRYMWTLVHYVYSGIGSSEIFDDDFRESLWGPCQDFRNIVKIRGSLENHGITLFMKDSKGQTFLHWAAREPREDLVLFLLKRGLSPTEPDNTGYTPLHWAARAGSESIVRIFLSHGANVNSLDNNGFSVLHAAALSDAAKPLIRALVEGRVDLNATDPFGSTILHEMVLDDNVEVTIALLEEGADANATSITGTPLTLAAESMKLELMTPLLSYGGDPNALDCLGRSSVDRIASSFDRIATWECFGTEHLASYMPTHLDVARRHVRQCLVKRINLMLMDDGKCLELSFRLGRQLMVLGDEQNARLAFQIGPLSECVVEEPKLYYPCSHCESDVRTYFICKTCPVVASCSTCITSDSAIRCRNHEYFEVTAGGWKTLSSRIINDSGQTREEWLNELREKFS</sequence>
<dbReference type="Pfam" id="PF24883">
    <property type="entry name" value="NPHP3_N"/>
    <property type="match status" value="1"/>
</dbReference>
<dbReference type="SUPFAM" id="SSF52540">
    <property type="entry name" value="P-loop containing nucleoside triphosphate hydrolases"/>
    <property type="match status" value="1"/>
</dbReference>
<keyword evidence="2" id="KW-0040">ANK repeat</keyword>
<dbReference type="PANTHER" id="PTHR10039">
    <property type="entry name" value="AMELOGENIN"/>
    <property type="match status" value="1"/>
</dbReference>
<evidence type="ECO:0000259" key="3">
    <source>
        <dbReference type="Pfam" id="PF22939"/>
    </source>
</evidence>
<reference evidence="5" key="1">
    <citation type="submission" date="2021-03" db="EMBL/GenBank/DDBJ databases">
        <title>Comparative genomics and phylogenomic investigation of the class Geoglossomycetes provide insights into ecological specialization and systematics.</title>
        <authorList>
            <person name="Melie T."/>
            <person name="Pirro S."/>
            <person name="Miller A.N."/>
            <person name="Quandt A."/>
        </authorList>
    </citation>
    <scope>NUCLEOTIDE SEQUENCE</scope>
    <source>
        <strain evidence="5">GBOQ0MN5Z8</strain>
    </source>
</reference>
<dbReference type="SUPFAM" id="SSF48403">
    <property type="entry name" value="Ankyrin repeat"/>
    <property type="match status" value="2"/>
</dbReference>
<feature type="repeat" description="ANK" evidence="2">
    <location>
        <begin position="1212"/>
        <end position="1244"/>
    </location>
</feature>
<dbReference type="InterPro" id="IPR056884">
    <property type="entry name" value="NPHP3-like_N"/>
</dbReference>
<evidence type="ECO:0000313" key="5">
    <source>
        <dbReference type="EMBL" id="KAH0536187.1"/>
    </source>
</evidence>
<dbReference type="OrthoDB" id="4772757at2759"/>
<dbReference type="InterPro" id="IPR054471">
    <property type="entry name" value="GPIID_WHD"/>
</dbReference>
<keyword evidence="6" id="KW-1185">Reference proteome</keyword>
<comment type="caution">
    <text evidence="5">The sequence shown here is derived from an EMBL/GenBank/DDBJ whole genome shotgun (WGS) entry which is preliminary data.</text>
</comment>
<feature type="repeat" description="ANK" evidence="2">
    <location>
        <begin position="1112"/>
        <end position="1144"/>
    </location>
</feature>
<evidence type="ECO:0000313" key="6">
    <source>
        <dbReference type="Proteomes" id="UP000698800"/>
    </source>
</evidence>